<gene>
    <name evidence="2" type="ORF">SERLADRAFT_441223</name>
</gene>
<dbReference type="GO" id="GO:0033167">
    <property type="term" value="C:ARC complex"/>
    <property type="evidence" value="ECO:0007669"/>
    <property type="project" value="InterPro"/>
</dbReference>
<sequence>MSMRFPPFPPVPDGVTITPFEAFVPSGYKQSAPDSGVEVDSCDIPTVKIDTEEEVIKKRKDKKRRRNAGQGTDASGRLVPWWEEWEEGEESRTTSYPFKSSMSLVDRVHQAADDFRIGRTWPPLAGGVRAIWDHFRLHVGLLATLPIYRKPKSGSKGLGGGELSDEEEETGPQAKHLNPAIIQDILEEIPHPGKELEPQDETSDLRLGLLRQFIDDMETSTKIFLSFYLREKGLIWTDRNLSIAPTLLHFFLRFMLRNGTFSESKEHEDNLKRAINITKLAEKELPLTSKIAKLLPDKISEACVGCWGKMGGLTFQASAAESLPEDEDGITDESTEKIALDQEDEGVKKFAEDLKSTAVEIIPSDALFVEGVARQIADDNIGSDVHIETATLDDIVMGENSSDLLDNTNTVHDTAGFDAEQESASHDWTVMIDEELAASAWTKPSATSLLAFLGPTTFPLTHTTGIVEFSTRRIVEILPPMSTHPLSIDSPQEGVEGELKRQLARIVMEPWIKAAQEEDLDPDIGKPMIMPTSRGSVVQSSSEKEGEDVHADVDAVSVRSNEGVFDPHRDVLTVLVDPSTVQHLSAGMGLAATWVEIARCEDAREIESRGGNKAAHASDGLWYMEDVVGIFSSFHTKGE</sequence>
<accession>F8P5V6</accession>
<dbReference type="GO" id="GO:0031047">
    <property type="term" value="P:regulatory ncRNA-mediated gene silencing"/>
    <property type="evidence" value="ECO:0007669"/>
    <property type="project" value="InterPro"/>
</dbReference>
<dbReference type="EMBL" id="GL945438">
    <property type="protein sequence ID" value="EGO21993.1"/>
    <property type="molecule type" value="Genomic_DNA"/>
</dbReference>
<dbReference type="AlphaFoldDB" id="F8P5V6"/>
<dbReference type="OrthoDB" id="435402at2759"/>
<name>F8P5V6_SERL9</name>
<feature type="region of interest" description="Disordered" evidence="1">
    <location>
        <begin position="154"/>
        <end position="173"/>
    </location>
</feature>
<dbReference type="Proteomes" id="UP000008064">
    <property type="component" value="Unassembled WGS sequence"/>
</dbReference>
<protein>
    <submittedName>
        <fullName evidence="2">Uncharacterized protein</fullName>
    </submittedName>
</protein>
<dbReference type="HOGENOM" id="CLU_015635_0_0_1"/>
<dbReference type="GeneID" id="18815512"/>
<dbReference type="RefSeq" id="XP_007321779.1">
    <property type="nucleotide sequence ID" value="XM_007321717.1"/>
</dbReference>
<dbReference type="KEGG" id="sla:SERLADRAFT_441223"/>
<reference evidence="2" key="1">
    <citation type="submission" date="2011-04" db="EMBL/GenBank/DDBJ databases">
        <title>Evolution of plant cell wall degrading machinery underlies the functional diversity of forest fungi.</title>
        <authorList>
            <consortium name="US DOE Joint Genome Institute (JGI-PGF)"/>
            <person name="Eastwood D.C."/>
            <person name="Floudas D."/>
            <person name="Binder M."/>
            <person name="Majcherczyk A."/>
            <person name="Schneider P."/>
            <person name="Aerts A."/>
            <person name="Asiegbu F.O."/>
            <person name="Baker S.E."/>
            <person name="Barry K."/>
            <person name="Bendiksby M."/>
            <person name="Blumentritt M."/>
            <person name="Coutinho P.M."/>
            <person name="Cullen D."/>
            <person name="Cullen D."/>
            <person name="Gathman A."/>
            <person name="Goodell B."/>
            <person name="Henrissat B."/>
            <person name="Ihrmark K."/>
            <person name="Kauserud H."/>
            <person name="Kohler A."/>
            <person name="LaButti K."/>
            <person name="Lapidus A."/>
            <person name="Lavin J.L."/>
            <person name="Lee Y.-H."/>
            <person name="Lindquist E."/>
            <person name="Lilly W."/>
            <person name="Lucas S."/>
            <person name="Morin E."/>
            <person name="Murat C."/>
            <person name="Oguiza J.A."/>
            <person name="Park J."/>
            <person name="Pisabarro A.G."/>
            <person name="Riley R."/>
            <person name="Rosling A."/>
            <person name="Salamov A."/>
            <person name="Schmidt O."/>
            <person name="Schmutz J."/>
            <person name="Skrede I."/>
            <person name="Stenlid J."/>
            <person name="Wiebenga A."/>
            <person name="Xie X."/>
            <person name="Kues U."/>
            <person name="Hibbett D.S."/>
            <person name="Hoffmeister D."/>
            <person name="Hogberg N."/>
            <person name="Martin F."/>
            <person name="Grigoriev I.V."/>
            <person name="Watkinson S.C."/>
        </authorList>
    </citation>
    <scope>NUCLEOTIDE SEQUENCE</scope>
    <source>
        <strain evidence="2">S7.9</strain>
    </source>
</reference>
<evidence type="ECO:0000256" key="1">
    <source>
        <dbReference type="SAM" id="MobiDB-lite"/>
    </source>
</evidence>
<organism>
    <name type="scientific">Serpula lacrymans var. lacrymans (strain S7.9)</name>
    <name type="common">Dry rot fungus</name>
    <dbReference type="NCBI Taxonomy" id="578457"/>
    <lineage>
        <taxon>Eukaryota</taxon>
        <taxon>Fungi</taxon>
        <taxon>Dikarya</taxon>
        <taxon>Basidiomycota</taxon>
        <taxon>Agaricomycotina</taxon>
        <taxon>Agaricomycetes</taxon>
        <taxon>Agaricomycetidae</taxon>
        <taxon>Boletales</taxon>
        <taxon>Coniophorineae</taxon>
        <taxon>Serpulaceae</taxon>
        <taxon>Serpula</taxon>
    </lineage>
</organism>
<proteinExistence type="predicted"/>
<dbReference type="Pfam" id="PF09692">
    <property type="entry name" value="Arb1"/>
    <property type="match status" value="1"/>
</dbReference>
<dbReference type="InterPro" id="IPR018606">
    <property type="entry name" value="Arb1"/>
</dbReference>
<evidence type="ECO:0000313" key="2">
    <source>
        <dbReference type="EMBL" id="EGO21993.1"/>
    </source>
</evidence>